<dbReference type="EMBL" id="JABAHY010000007">
    <property type="protein sequence ID" value="NLS10105.1"/>
    <property type="molecule type" value="Genomic_DNA"/>
</dbReference>
<feature type="compositionally biased region" description="Pro residues" evidence="10">
    <location>
        <begin position="160"/>
        <end position="169"/>
    </location>
</feature>
<name>A0A7X8YE44_9MICC</name>
<evidence type="ECO:0000256" key="4">
    <source>
        <dbReference type="ARBA" id="ARBA00022722"/>
    </source>
</evidence>
<evidence type="ECO:0000313" key="12">
    <source>
        <dbReference type="Proteomes" id="UP000523139"/>
    </source>
</evidence>
<evidence type="ECO:0000256" key="8">
    <source>
        <dbReference type="ARBA" id="ARBA00022833"/>
    </source>
</evidence>
<dbReference type="GO" id="GO:0004222">
    <property type="term" value="F:metalloendopeptidase activity"/>
    <property type="evidence" value="ECO:0007669"/>
    <property type="project" value="InterPro"/>
</dbReference>
<comment type="caution">
    <text evidence="11">The sequence shown here is derived from an EMBL/GenBank/DDBJ whole genome shotgun (WGS) entry which is preliminary data.</text>
</comment>
<dbReference type="EC" id="3.1.-.-" evidence="9"/>
<feature type="region of interest" description="Disordered" evidence="10">
    <location>
        <begin position="147"/>
        <end position="169"/>
    </location>
</feature>
<dbReference type="InterPro" id="IPR020549">
    <property type="entry name" value="YbeY_CS"/>
</dbReference>
<accession>A0A7X8YE44</accession>
<comment type="similarity">
    <text evidence="1 9">Belongs to the endoribonuclease YbeY family.</text>
</comment>
<dbReference type="PANTHER" id="PTHR46986">
    <property type="entry name" value="ENDORIBONUCLEASE YBEY, CHLOROPLASTIC"/>
    <property type="match status" value="1"/>
</dbReference>
<dbReference type="Pfam" id="PF02130">
    <property type="entry name" value="YbeY"/>
    <property type="match status" value="1"/>
</dbReference>
<feature type="binding site" evidence="9">
    <location>
        <position position="120"/>
    </location>
    <ligand>
        <name>Zn(2+)</name>
        <dbReference type="ChEBI" id="CHEBI:29105"/>
        <note>catalytic</note>
    </ligand>
</feature>
<evidence type="ECO:0000256" key="3">
    <source>
        <dbReference type="ARBA" id="ARBA00022552"/>
    </source>
</evidence>
<evidence type="ECO:0000256" key="2">
    <source>
        <dbReference type="ARBA" id="ARBA00022517"/>
    </source>
</evidence>
<dbReference type="Gene3D" id="3.40.390.30">
    <property type="entry name" value="Metalloproteases ('zincins'), catalytic domain"/>
    <property type="match status" value="1"/>
</dbReference>
<organism evidence="11 12">
    <name type="scientific">Nesterenkonia sedimenti</name>
    <dbReference type="NCBI Taxonomy" id="1463632"/>
    <lineage>
        <taxon>Bacteria</taxon>
        <taxon>Bacillati</taxon>
        <taxon>Actinomycetota</taxon>
        <taxon>Actinomycetes</taxon>
        <taxon>Micrococcales</taxon>
        <taxon>Micrococcaceae</taxon>
        <taxon>Nesterenkonia</taxon>
    </lineage>
</organism>
<keyword evidence="7 9" id="KW-0378">Hydrolase</keyword>
<dbReference type="GO" id="GO:0008270">
    <property type="term" value="F:zinc ion binding"/>
    <property type="evidence" value="ECO:0007669"/>
    <property type="project" value="UniProtKB-UniRule"/>
</dbReference>
<dbReference type="HAMAP" id="MF_00009">
    <property type="entry name" value="Endoribonucl_YbeY"/>
    <property type="match status" value="1"/>
</dbReference>
<evidence type="ECO:0000313" key="11">
    <source>
        <dbReference type="EMBL" id="NLS10105.1"/>
    </source>
</evidence>
<evidence type="ECO:0000256" key="5">
    <source>
        <dbReference type="ARBA" id="ARBA00022723"/>
    </source>
</evidence>
<dbReference type="InterPro" id="IPR002036">
    <property type="entry name" value="YbeY"/>
</dbReference>
<dbReference type="InterPro" id="IPR023091">
    <property type="entry name" value="MetalPrtase_cat_dom_sf_prd"/>
</dbReference>
<gene>
    <name evidence="9 11" type="primary">ybeY</name>
    <name evidence="11" type="ORF">HGQ17_08845</name>
</gene>
<evidence type="ECO:0000256" key="10">
    <source>
        <dbReference type="SAM" id="MobiDB-lite"/>
    </source>
</evidence>
<evidence type="ECO:0000256" key="7">
    <source>
        <dbReference type="ARBA" id="ARBA00022801"/>
    </source>
</evidence>
<proteinExistence type="inferred from homology"/>
<keyword evidence="9" id="KW-0963">Cytoplasm</keyword>
<protein>
    <recommendedName>
        <fullName evidence="9">Endoribonuclease YbeY</fullName>
        <ecNumber evidence="9">3.1.-.-</ecNumber>
    </recommendedName>
</protein>
<evidence type="ECO:0000256" key="6">
    <source>
        <dbReference type="ARBA" id="ARBA00022759"/>
    </source>
</evidence>
<keyword evidence="2 9" id="KW-0690">Ribosome biogenesis</keyword>
<dbReference type="Proteomes" id="UP000523139">
    <property type="component" value="Unassembled WGS sequence"/>
</dbReference>
<evidence type="ECO:0000256" key="1">
    <source>
        <dbReference type="ARBA" id="ARBA00010875"/>
    </source>
</evidence>
<feature type="binding site" evidence="9">
    <location>
        <position position="126"/>
    </location>
    <ligand>
        <name>Zn(2+)</name>
        <dbReference type="ChEBI" id="CHEBI:29105"/>
        <note>catalytic</note>
    </ligand>
</feature>
<dbReference type="SUPFAM" id="SSF55486">
    <property type="entry name" value="Metalloproteases ('zincins'), catalytic domain"/>
    <property type="match status" value="1"/>
</dbReference>
<evidence type="ECO:0000256" key="9">
    <source>
        <dbReference type="HAMAP-Rule" id="MF_00009"/>
    </source>
</evidence>
<keyword evidence="4 9" id="KW-0540">Nuclease</keyword>
<dbReference type="GO" id="GO:0006364">
    <property type="term" value="P:rRNA processing"/>
    <property type="evidence" value="ECO:0007669"/>
    <property type="project" value="UniProtKB-UniRule"/>
</dbReference>
<dbReference type="AlphaFoldDB" id="A0A7X8YE44"/>
<keyword evidence="6 9" id="KW-0255">Endonuclease</keyword>
<reference evidence="11 12" key="1">
    <citation type="submission" date="2020-04" db="EMBL/GenBank/DDBJ databases">
        <title>Nesterenkonia sp. nov., isolated from marine sediment.</title>
        <authorList>
            <person name="Zhang G."/>
        </authorList>
    </citation>
    <scope>NUCLEOTIDE SEQUENCE [LARGE SCALE GENOMIC DNA]</scope>
    <source>
        <strain evidence="11 12">MY13</strain>
    </source>
</reference>
<feature type="binding site" evidence="9">
    <location>
        <position position="116"/>
    </location>
    <ligand>
        <name>Zn(2+)</name>
        <dbReference type="ChEBI" id="CHEBI:29105"/>
        <note>catalytic</note>
    </ligand>
</feature>
<dbReference type="PROSITE" id="PS01306">
    <property type="entry name" value="UPF0054"/>
    <property type="match status" value="1"/>
</dbReference>
<sequence length="169" mass="18205">MTESSGSSQVTADHLAELTDLTAFLYAKLHLQPEVELVVTLVDEAEMEQLHLEWMDLPGATDVMSFPMDQLRPGTAEEPVTEGTLGDIVLCPPVAAAQAEAAGHSLADELCLLTTHGVLHLLGYDHDEPQERAEMFGLQAQLLTEYLGRPAPVPTESDPAPAPPEADRV</sequence>
<dbReference type="NCBIfam" id="TIGR00043">
    <property type="entry name" value="rRNA maturation RNase YbeY"/>
    <property type="match status" value="1"/>
</dbReference>
<dbReference type="GO" id="GO:0005737">
    <property type="term" value="C:cytoplasm"/>
    <property type="evidence" value="ECO:0007669"/>
    <property type="project" value="UniProtKB-SubCell"/>
</dbReference>
<comment type="subcellular location">
    <subcellularLocation>
        <location evidence="9">Cytoplasm</location>
    </subcellularLocation>
</comment>
<keyword evidence="8 9" id="KW-0862">Zinc</keyword>
<comment type="cofactor">
    <cofactor evidence="9">
        <name>Zn(2+)</name>
        <dbReference type="ChEBI" id="CHEBI:29105"/>
    </cofactor>
    <text evidence="9">Binds 1 zinc ion.</text>
</comment>
<dbReference type="PANTHER" id="PTHR46986:SF1">
    <property type="entry name" value="ENDORIBONUCLEASE YBEY, CHLOROPLASTIC"/>
    <property type="match status" value="1"/>
</dbReference>
<keyword evidence="5 9" id="KW-0479">Metal-binding</keyword>
<dbReference type="GO" id="GO:0004521">
    <property type="term" value="F:RNA endonuclease activity"/>
    <property type="evidence" value="ECO:0007669"/>
    <property type="project" value="UniProtKB-UniRule"/>
</dbReference>
<keyword evidence="3 9" id="KW-0698">rRNA processing</keyword>
<comment type="function">
    <text evidence="9">Single strand-specific metallo-endoribonuclease involved in late-stage 70S ribosome quality control and in maturation of the 3' terminus of the 16S rRNA.</text>
</comment>
<keyword evidence="12" id="KW-1185">Reference proteome</keyword>